<evidence type="ECO:0000313" key="1">
    <source>
        <dbReference type="EMBL" id="KKM85193.1"/>
    </source>
</evidence>
<dbReference type="EMBL" id="LAZR01007449">
    <property type="protein sequence ID" value="KKM85193.1"/>
    <property type="molecule type" value="Genomic_DNA"/>
</dbReference>
<gene>
    <name evidence="1" type="ORF">LCGC14_1291500</name>
</gene>
<organism evidence="1">
    <name type="scientific">marine sediment metagenome</name>
    <dbReference type="NCBI Taxonomy" id="412755"/>
    <lineage>
        <taxon>unclassified sequences</taxon>
        <taxon>metagenomes</taxon>
        <taxon>ecological metagenomes</taxon>
    </lineage>
</organism>
<accession>A0A0F9KTY0</accession>
<proteinExistence type="predicted"/>
<protein>
    <submittedName>
        <fullName evidence="1">Uncharacterized protein</fullName>
    </submittedName>
</protein>
<sequence length="226" mass="25790">MNINLILIFAATLLGATVVHAQNYYKIESDVVDETTLNEGLDLMAQEYSQQIVTYKTFERVKAQDSIIENISIVVLNEEDDERVYRVFDFLGEKLPGYIFFDDGGISVSNTDFLGKYTVLGLYKDPGQMRNSHIRSMNDLTETGRYNAVALIAKNGAKAITRKANFPILNECIAWYIENLSIPESPKFLVLDEKGKLRYIFQEFPHKKSTDQPIDSKIIEIFDILK</sequence>
<comment type="caution">
    <text evidence="1">The sequence shown here is derived from an EMBL/GenBank/DDBJ whole genome shotgun (WGS) entry which is preliminary data.</text>
</comment>
<dbReference type="AlphaFoldDB" id="A0A0F9KTY0"/>
<name>A0A0F9KTY0_9ZZZZ</name>
<reference evidence="1" key="1">
    <citation type="journal article" date="2015" name="Nature">
        <title>Complex archaea that bridge the gap between prokaryotes and eukaryotes.</title>
        <authorList>
            <person name="Spang A."/>
            <person name="Saw J.H."/>
            <person name="Jorgensen S.L."/>
            <person name="Zaremba-Niedzwiedzka K."/>
            <person name="Martijn J."/>
            <person name="Lind A.E."/>
            <person name="van Eijk R."/>
            <person name="Schleper C."/>
            <person name="Guy L."/>
            <person name="Ettema T.J."/>
        </authorList>
    </citation>
    <scope>NUCLEOTIDE SEQUENCE</scope>
</reference>